<evidence type="ECO:0000313" key="2">
    <source>
        <dbReference type="EMBL" id="UXY33373.1"/>
    </source>
</evidence>
<dbReference type="EMBL" id="CP106795">
    <property type="protein sequence ID" value="UXY33373.1"/>
    <property type="molecule type" value="Genomic_DNA"/>
</dbReference>
<feature type="region of interest" description="Disordered" evidence="1">
    <location>
        <begin position="84"/>
        <end position="118"/>
    </location>
</feature>
<accession>A0ABY6EJP5</accession>
<organism evidence="2 3">
    <name type="scientific">Streptomyces albidocamelliae</name>
    <dbReference type="NCBI Taxonomy" id="2981135"/>
    <lineage>
        <taxon>Bacteria</taxon>
        <taxon>Bacillati</taxon>
        <taxon>Actinomycetota</taxon>
        <taxon>Actinomycetes</taxon>
        <taxon>Kitasatosporales</taxon>
        <taxon>Streptomycetaceae</taxon>
        <taxon>Streptomyces</taxon>
    </lineage>
</organism>
<feature type="compositionally biased region" description="Basic residues" evidence="1">
    <location>
        <begin position="88"/>
        <end position="108"/>
    </location>
</feature>
<protein>
    <submittedName>
        <fullName evidence="2">SDR family NAD(P)-dependent oxidoreductase</fullName>
    </submittedName>
</protein>
<dbReference type="InterPro" id="IPR002347">
    <property type="entry name" value="SDR_fam"/>
</dbReference>
<dbReference type="SUPFAM" id="SSF51735">
    <property type="entry name" value="NAD(P)-binding Rossmann-fold domains"/>
    <property type="match status" value="1"/>
</dbReference>
<sequence length="118" mass="13449">MRWLAVLNAVGVSRRGDRPAWARGRPGQQRRRQAAVFHVGLRVDDWNQVIDVNLRGVLHGIAAVLPSMTERRSGHTIDVASTAAYRSAPRRRRALRHQVRRPRDHRRPAQGDTRPARS</sequence>
<evidence type="ECO:0000256" key="1">
    <source>
        <dbReference type="SAM" id="MobiDB-lite"/>
    </source>
</evidence>
<evidence type="ECO:0000313" key="3">
    <source>
        <dbReference type="Proteomes" id="UP001060733"/>
    </source>
</evidence>
<dbReference type="Proteomes" id="UP001060733">
    <property type="component" value="Chromosome"/>
</dbReference>
<dbReference type="InterPro" id="IPR036291">
    <property type="entry name" value="NAD(P)-bd_dom_sf"/>
</dbReference>
<gene>
    <name evidence="2" type="ORF">N8I86_00685</name>
</gene>
<dbReference type="RefSeq" id="WP_263276730.1">
    <property type="nucleotide sequence ID" value="NZ_CP106795.1"/>
</dbReference>
<dbReference type="Pfam" id="PF00106">
    <property type="entry name" value="adh_short"/>
    <property type="match status" value="1"/>
</dbReference>
<keyword evidence="3" id="KW-1185">Reference proteome</keyword>
<proteinExistence type="predicted"/>
<reference evidence="2" key="1">
    <citation type="submission" date="2022-10" db="EMBL/GenBank/DDBJ databases">
        <authorList>
            <person name="Mo P."/>
        </authorList>
    </citation>
    <scope>NUCLEOTIDE SEQUENCE</scope>
    <source>
        <strain evidence="2">HUAS 14-6</strain>
    </source>
</reference>
<name>A0ABY6EJP5_9ACTN</name>
<dbReference type="Gene3D" id="3.40.50.720">
    <property type="entry name" value="NAD(P)-binding Rossmann-like Domain"/>
    <property type="match status" value="1"/>
</dbReference>